<dbReference type="Proteomes" id="UP000444174">
    <property type="component" value="Unassembled WGS sequence"/>
</dbReference>
<protein>
    <recommendedName>
        <fullName evidence="4">Invasion associated locus B (IalB) protein</fullName>
    </recommendedName>
</protein>
<accession>A0A843YID9</accession>
<dbReference type="EMBL" id="WIBF01000008">
    <property type="protein sequence ID" value="MQQ09435.1"/>
    <property type="molecule type" value="Genomic_DNA"/>
</dbReference>
<keyword evidence="3" id="KW-1185">Reference proteome</keyword>
<dbReference type="Gene3D" id="2.60.40.1880">
    <property type="entry name" value="Invasion associated locus B (IalB) protein"/>
    <property type="match status" value="1"/>
</dbReference>
<feature type="signal peptide" evidence="1">
    <location>
        <begin position="1"/>
        <end position="20"/>
    </location>
</feature>
<comment type="caution">
    <text evidence="2">The sequence shown here is derived from an EMBL/GenBank/DDBJ whole genome shotgun (WGS) entry which is preliminary data.</text>
</comment>
<name>A0A843YID9_9RHOB</name>
<reference evidence="2 3" key="1">
    <citation type="submission" date="2019-10" db="EMBL/GenBank/DDBJ databases">
        <title>Epibacterium sp. nov., isolated from seawater.</title>
        <authorList>
            <person name="Zhang X."/>
            <person name="Li N."/>
        </authorList>
    </citation>
    <scope>NUCLEOTIDE SEQUENCE [LARGE SCALE GENOMIC DNA]</scope>
    <source>
        <strain evidence="2 3">SM1979</strain>
    </source>
</reference>
<dbReference type="InterPro" id="IPR038696">
    <property type="entry name" value="IalB_sf"/>
</dbReference>
<evidence type="ECO:0000313" key="3">
    <source>
        <dbReference type="Proteomes" id="UP000444174"/>
    </source>
</evidence>
<evidence type="ECO:0000313" key="2">
    <source>
        <dbReference type="EMBL" id="MQQ09435.1"/>
    </source>
</evidence>
<gene>
    <name evidence="2" type="ORF">GFB49_13285</name>
</gene>
<proteinExistence type="predicted"/>
<evidence type="ECO:0000256" key="1">
    <source>
        <dbReference type="SAM" id="SignalP"/>
    </source>
</evidence>
<dbReference type="AlphaFoldDB" id="A0A843YID9"/>
<organism evidence="2 3">
    <name type="scientific">Tritonibacter litoralis</name>
    <dbReference type="NCBI Taxonomy" id="2662264"/>
    <lineage>
        <taxon>Bacteria</taxon>
        <taxon>Pseudomonadati</taxon>
        <taxon>Pseudomonadota</taxon>
        <taxon>Alphaproteobacteria</taxon>
        <taxon>Rhodobacterales</taxon>
        <taxon>Paracoccaceae</taxon>
        <taxon>Tritonibacter</taxon>
    </lineage>
</organism>
<keyword evidence="1" id="KW-0732">Signal</keyword>
<sequence length="185" mass="20397">MRSRVLPALCTCLCALPALAQDQDGNDTAGNWRVTHFEKFGIYLSSCDERMEGEALKQRCYLRYVDIFSAKPKFAAQFMFVTNGADGPEVEFGLEAGTLFGANGFRIETAGDVAWRTRRIGCLTGLSCSFDGSAAADLLTAMENGDAFRFTFRDSHGQPQDLSWPLAGFDDALKDFHQQSQLRGL</sequence>
<feature type="chain" id="PRO_5032465993" description="Invasion associated locus B (IalB) protein" evidence="1">
    <location>
        <begin position="21"/>
        <end position="185"/>
    </location>
</feature>
<evidence type="ECO:0008006" key="4">
    <source>
        <dbReference type="Google" id="ProtNLM"/>
    </source>
</evidence>